<feature type="domain" description="F-box" evidence="1">
    <location>
        <begin position="5"/>
        <end position="50"/>
    </location>
</feature>
<gene>
    <name evidence="2" type="ORF">P171DRAFT_478058</name>
</gene>
<protein>
    <recommendedName>
        <fullName evidence="1">F-box domain-containing protein</fullName>
    </recommendedName>
</protein>
<evidence type="ECO:0000313" key="3">
    <source>
        <dbReference type="Proteomes" id="UP000799764"/>
    </source>
</evidence>
<evidence type="ECO:0000259" key="1">
    <source>
        <dbReference type="PROSITE" id="PS50181"/>
    </source>
</evidence>
<sequence length="426" mass="49061">MATSDAKYRGLPEEMLELIVSFADIKTLIQLSITSKILHRIVEPHLYSSVTLSSEDETLAALRQFAWTITNVSHIAAQVRTLYICAARGPINKRYLALARRVPTQLPHLQSLHVQDNVSPDSKLKYRFWEQGGGAWLVLHSLRASQGSPHPWRHLTQLDADFHNTHLGQLFPILQLPALDHLHMRNVAECPMLTGLVPLAGLRCRVKYLRLTDWLRDVYPVRSYMNSDLLHLGACCQDLESFAYITEYHDCPAWYIRNLLRVLEKPLVRGILRTLVIHDSRTDWDKSFQATRYGESSEIGNLRFRSKVRDLDVDVVSLFEPTAPHNWAFDITLPDTLQNLRLRSAHSGKTYRMVMEHLRELHEQGMVRVQFPVLKSITIFSTWPLDPDQCKASIYPDRSEAFDDYKMLRAWYHGIGVTLEVCQSDI</sequence>
<organism evidence="2 3">
    <name type="scientific">Karstenula rhodostoma CBS 690.94</name>
    <dbReference type="NCBI Taxonomy" id="1392251"/>
    <lineage>
        <taxon>Eukaryota</taxon>
        <taxon>Fungi</taxon>
        <taxon>Dikarya</taxon>
        <taxon>Ascomycota</taxon>
        <taxon>Pezizomycotina</taxon>
        <taxon>Dothideomycetes</taxon>
        <taxon>Pleosporomycetidae</taxon>
        <taxon>Pleosporales</taxon>
        <taxon>Massarineae</taxon>
        <taxon>Didymosphaeriaceae</taxon>
        <taxon>Karstenula</taxon>
    </lineage>
</organism>
<dbReference type="EMBL" id="MU001516">
    <property type="protein sequence ID" value="KAF2437376.1"/>
    <property type="molecule type" value="Genomic_DNA"/>
</dbReference>
<dbReference type="Proteomes" id="UP000799764">
    <property type="component" value="Unassembled WGS sequence"/>
</dbReference>
<dbReference type="OrthoDB" id="2522477at2759"/>
<dbReference type="InterPro" id="IPR001810">
    <property type="entry name" value="F-box_dom"/>
</dbReference>
<dbReference type="Pfam" id="PF00646">
    <property type="entry name" value="F-box"/>
    <property type="match status" value="1"/>
</dbReference>
<accession>A0A9P4U560</accession>
<evidence type="ECO:0000313" key="2">
    <source>
        <dbReference type="EMBL" id="KAF2437376.1"/>
    </source>
</evidence>
<name>A0A9P4U560_9PLEO</name>
<dbReference type="AlphaFoldDB" id="A0A9P4U560"/>
<dbReference type="InterPro" id="IPR036047">
    <property type="entry name" value="F-box-like_dom_sf"/>
</dbReference>
<keyword evidence="3" id="KW-1185">Reference proteome</keyword>
<reference evidence="2" key="1">
    <citation type="journal article" date="2020" name="Stud. Mycol.">
        <title>101 Dothideomycetes genomes: a test case for predicting lifestyles and emergence of pathogens.</title>
        <authorList>
            <person name="Haridas S."/>
            <person name="Albert R."/>
            <person name="Binder M."/>
            <person name="Bloem J."/>
            <person name="Labutti K."/>
            <person name="Salamov A."/>
            <person name="Andreopoulos B."/>
            <person name="Baker S."/>
            <person name="Barry K."/>
            <person name="Bills G."/>
            <person name="Bluhm B."/>
            <person name="Cannon C."/>
            <person name="Castanera R."/>
            <person name="Culley D."/>
            <person name="Daum C."/>
            <person name="Ezra D."/>
            <person name="Gonzalez J."/>
            <person name="Henrissat B."/>
            <person name="Kuo A."/>
            <person name="Liang C."/>
            <person name="Lipzen A."/>
            <person name="Lutzoni F."/>
            <person name="Magnuson J."/>
            <person name="Mondo S."/>
            <person name="Nolan M."/>
            <person name="Ohm R."/>
            <person name="Pangilinan J."/>
            <person name="Park H.-J."/>
            <person name="Ramirez L."/>
            <person name="Alfaro M."/>
            <person name="Sun H."/>
            <person name="Tritt A."/>
            <person name="Yoshinaga Y."/>
            <person name="Zwiers L.-H."/>
            <person name="Turgeon B."/>
            <person name="Goodwin S."/>
            <person name="Spatafora J."/>
            <person name="Crous P."/>
            <person name="Grigoriev I."/>
        </authorList>
    </citation>
    <scope>NUCLEOTIDE SEQUENCE</scope>
    <source>
        <strain evidence="2">CBS 690.94</strain>
    </source>
</reference>
<comment type="caution">
    <text evidence="2">The sequence shown here is derived from an EMBL/GenBank/DDBJ whole genome shotgun (WGS) entry which is preliminary data.</text>
</comment>
<dbReference type="SUPFAM" id="SSF81383">
    <property type="entry name" value="F-box domain"/>
    <property type="match status" value="1"/>
</dbReference>
<dbReference type="PROSITE" id="PS50181">
    <property type="entry name" value="FBOX"/>
    <property type="match status" value="1"/>
</dbReference>
<proteinExistence type="predicted"/>